<feature type="domain" description="Glycosyltransferase 2-like" evidence="4">
    <location>
        <begin position="345"/>
        <end position="477"/>
    </location>
</feature>
<comment type="similarity">
    <text evidence="1">Belongs to the glycosyltransferase 2 family.</text>
</comment>
<evidence type="ECO:0000256" key="1">
    <source>
        <dbReference type="ARBA" id="ARBA00006739"/>
    </source>
</evidence>
<dbReference type="EMBL" id="JABFAJ010000018">
    <property type="protein sequence ID" value="NNU27904.1"/>
    <property type="molecule type" value="Genomic_DNA"/>
</dbReference>
<keyword evidence="2" id="KW-0328">Glycosyltransferase</keyword>
<evidence type="ECO:0000259" key="4">
    <source>
        <dbReference type="Pfam" id="PF00535"/>
    </source>
</evidence>
<dbReference type="AlphaFoldDB" id="A0A849JZC3"/>
<name>A0A849JZC3_9MICO</name>
<keyword evidence="6" id="KW-1185">Reference proteome</keyword>
<dbReference type="InterPro" id="IPR001173">
    <property type="entry name" value="Glyco_trans_2-like"/>
</dbReference>
<dbReference type="Proteomes" id="UP000557204">
    <property type="component" value="Unassembled WGS sequence"/>
</dbReference>
<dbReference type="SUPFAM" id="SSF53448">
    <property type="entry name" value="Nucleotide-diphospho-sugar transferases"/>
    <property type="match status" value="2"/>
</dbReference>
<comment type="caution">
    <text evidence="5">The sequence shown here is derived from an EMBL/GenBank/DDBJ whole genome shotgun (WGS) entry which is preliminary data.</text>
</comment>
<evidence type="ECO:0000256" key="2">
    <source>
        <dbReference type="ARBA" id="ARBA00022676"/>
    </source>
</evidence>
<dbReference type="InterPro" id="IPR050834">
    <property type="entry name" value="Glycosyltransf_2"/>
</dbReference>
<evidence type="ECO:0000313" key="5">
    <source>
        <dbReference type="EMBL" id="NNU27904.1"/>
    </source>
</evidence>
<feature type="domain" description="Glycosyltransferase 2-like" evidence="4">
    <location>
        <begin position="9"/>
        <end position="121"/>
    </location>
</feature>
<reference evidence="5 6" key="1">
    <citation type="submission" date="2020-05" db="EMBL/GenBank/DDBJ databases">
        <title>Genome sequence of Isoptericola sp. JC619 isolated from Chilika lagoon, India.</title>
        <authorList>
            <person name="Kumar D."/>
            <person name="Appam K."/>
            <person name="Gandham S."/>
            <person name="Uppada J."/>
            <person name="Sasikala C."/>
            <person name="Venkata Ramana C."/>
        </authorList>
    </citation>
    <scope>NUCLEOTIDE SEQUENCE [LARGE SCALE GENOMIC DNA]</scope>
    <source>
        <strain evidence="5 6">JC619</strain>
    </source>
</reference>
<sequence length="624" mass="67512">MSAPTVVAVVVSYNRAELLRCALDALAAQTRPVDRVVVVDNASTDDAPRVAREHPAVPEVVALARNTGGAGGFAVGIATAVTDHAADLVWVMDDDTIPTPSALSELLAAREAYDGDVVALCSKVVWTDGSDHPMNTPRSRPGASSADVERARAAGAMPVRSMSFVSMMIDAADVRRVGLPVTDYFIWNDDFEYATRLLRDRVGLYVPGSVVEHRTKKLGATDADPGPRFYYEVRNKVWMFTRSDALSIGERVLYGGSTLRRWVRTVRRSQDRATLARAGLRGLRHGLIRGPRPDTEVLSGVGTAALTVARLEAGASAPAPVPVGRIAQAAGPFVAGEQLEDRRFSVLLPVYRGDDAAHLERAFRSVTTDQTLRPDEVVVVRDGPVGEELAKVLDRLPGLTDVPVTVVPLPRNLGLASALEEGLAVCRHEIVARADADDISLPARFAEQVPLVASGFDIVGSAIWEFDEDEHHRGLVRVPPTGAGIAVAARFRDPFNHPSVVYRKSAVAAVGGYQHLDLMEDYLLFARMLAAGAHAENITDPLVLYRVGAGAYARRGGRRLLASELALQRTLHDEGFVSTPQLVRNVLVRAGYRLVPERIRAAGYRAYTRRRGGYLSNDLQELNG</sequence>
<organism evidence="5 6">
    <name type="scientific">Isoptericola sediminis</name>
    <dbReference type="NCBI Taxonomy" id="2733572"/>
    <lineage>
        <taxon>Bacteria</taxon>
        <taxon>Bacillati</taxon>
        <taxon>Actinomycetota</taxon>
        <taxon>Actinomycetes</taxon>
        <taxon>Micrococcales</taxon>
        <taxon>Promicromonosporaceae</taxon>
        <taxon>Isoptericola</taxon>
    </lineage>
</organism>
<dbReference type="PANTHER" id="PTHR43685:SF5">
    <property type="entry name" value="GLYCOSYLTRANSFERASE EPSE-RELATED"/>
    <property type="match status" value="1"/>
</dbReference>
<gene>
    <name evidence="5" type="ORF">HLI28_10170</name>
</gene>
<dbReference type="RefSeq" id="WP_171247399.1">
    <property type="nucleotide sequence ID" value="NZ_JABFAJ010000018.1"/>
</dbReference>
<dbReference type="InterPro" id="IPR029044">
    <property type="entry name" value="Nucleotide-diphossugar_trans"/>
</dbReference>
<evidence type="ECO:0000256" key="3">
    <source>
        <dbReference type="ARBA" id="ARBA00022679"/>
    </source>
</evidence>
<dbReference type="Pfam" id="PF00535">
    <property type="entry name" value="Glycos_transf_2"/>
    <property type="match status" value="2"/>
</dbReference>
<dbReference type="PANTHER" id="PTHR43685">
    <property type="entry name" value="GLYCOSYLTRANSFERASE"/>
    <property type="match status" value="1"/>
</dbReference>
<protein>
    <submittedName>
        <fullName evidence="5">Glycosyltransferase</fullName>
    </submittedName>
</protein>
<dbReference type="Gene3D" id="3.90.550.10">
    <property type="entry name" value="Spore Coat Polysaccharide Biosynthesis Protein SpsA, Chain A"/>
    <property type="match status" value="2"/>
</dbReference>
<evidence type="ECO:0000313" key="6">
    <source>
        <dbReference type="Proteomes" id="UP000557204"/>
    </source>
</evidence>
<dbReference type="GO" id="GO:0016757">
    <property type="term" value="F:glycosyltransferase activity"/>
    <property type="evidence" value="ECO:0007669"/>
    <property type="project" value="UniProtKB-KW"/>
</dbReference>
<proteinExistence type="inferred from homology"/>
<accession>A0A849JZC3</accession>
<keyword evidence="3 5" id="KW-0808">Transferase</keyword>